<dbReference type="GO" id="GO:0015677">
    <property type="term" value="P:copper ion import"/>
    <property type="evidence" value="ECO:0007669"/>
    <property type="project" value="TreeGrafter"/>
</dbReference>
<dbReference type="GO" id="GO:0006740">
    <property type="term" value="P:NADPH regeneration"/>
    <property type="evidence" value="ECO:0007669"/>
    <property type="project" value="InterPro"/>
</dbReference>
<accession>A0A124FN24</accession>
<evidence type="ECO:0000259" key="2">
    <source>
        <dbReference type="Pfam" id="PF03807"/>
    </source>
</evidence>
<evidence type="ECO:0000313" key="3">
    <source>
        <dbReference type="EMBL" id="KUK46573.1"/>
    </source>
</evidence>
<dbReference type="Proteomes" id="UP000064249">
    <property type="component" value="Unassembled WGS sequence"/>
</dbReference>
<feature type="domain" description="Pyrroline-5-carboxylate reductase catalytic N-terminal" evidence="2">
    <location>
        <begin position="3"/>
        <end position="100"/>
    </location>
</feature>
<gene>
    <name evidence="3" type="ORF">XD73_0542</name>
</gene>
<sequence length="216" mass="22939">MIIAIIGGTGKEGKGLAYRWAKIGHQVIIGSREQEKAQRIASELNETYPNIKPLHGKQNLTAAQNADVVVITVPYSAHPAIVESIKSSVQGKIVIDVTVPLVPPKVSQVHIPASGSAAQEAQEMLGENVKVVSAFQNVSYEKLLEEADTLSDVLVCGNDSQAKQIVIDLISEAGMRGFDAGPIQNSIVSEGLTSVLININKKFGVHSAGIRIIGID</sequence>
<dbReference type="GO" id="GO:0070967">
    <property type="term" value="F:coenzyme F420 binding"/>
    <property type="evidence" value="ECO:0007669"/>
    <property type="project" value="InterPro"/>
</dbReference>
<dbReference type="EMBL" id="LGFU01000019">
    <property type="protein sequence ID" value="KUK46573.1"/>
    <property type="molecule type" value="Genomic_DNA"/>
</dbReference>
<keyword evidence="1" id="KW-0560">Oxidoreductase</keyword>
<dbReference type="PANTHER" id="PTHR14239">
    <property type="entry name" value="DUDULIN-RELATED"/>
    <property type="match status" value="1"/>
</dbReference>
<dbReference type="NCBIfam" id="TIGR01915">
    <property type="entry name" value="npdG"/>
    <property type="match status" value="1"/>
</dbReference>
<dbReference type="InterPro" id="IPR028939">
    <property type="entry name" value="P5C_Rdtase_cat_N"/>
</dbReference>
<name>A0A124FN24_9CHLR</name>
<dbReference type="SUPFAM" id="SSF51735">
    <property type="entry name" value="NAD(P)-binding Rossmann-fold domains"/>
    <property type="match status" value="1"/>
</dbReference>
<dbReference type="GO" id="GO:0016651">
    <property type="term" value="F:oxidoreductase activity, acting on NAD(P)H"/>
    <property type="evidence" value="ECO:0007669"/>
    <property type="project" value="InterPro"/>
</dbReference>
<dbReference type="GO" id="GO:0008823">
    <property type="term" value="F:cupric reductase (NADH) activity"/>
    <property type="evidence" value="ECO:0007669"/>
    <property type="project" value="TreeGrafter"/>
</dbReference>
<evidence type="ECO:0000256" key="1">
    <source>
        <dbReference type="ARBA" id="ARBA00023002"/>
    </source>
</evidence>
<reference evidence="3 4" key="1">
    <citation type="journal article" date="2015" name="MBio">
        <title>Genome-Resolved Metagenomic Analysis Reveals Roles for Candidate Phyla and Other Microbial Community Members in Biogeochemical Transformations in Oil Reservoirs.</title>
        <authorList>
            <person name="Hu P."/>
            <person name="Tom L."/>
            <person name="Singh A."/>
            <person name="Thomas B.C."/>
            <person name="Baker B.J."/>
            <person name="Piceno Y.M."/>
            <person name="Andersen G.L."/>
            <person name="Banfield J.F."/>
        </authorList>
    </citation>
    <scope>NUCLEOTIDE SEQUENCE [LARGE SCALE GENOMIC DNA]</scope>
    <source>
        <strain evidence="3">46_16</strain>
    </source>
</reference>
<dbReference type="InterPro" id="IPR051267">
    <property type="entry name" value="STEAP_metalloreductase"/>
</dbReference>
<dbReference type="PANTHER" id="PTHR14239:SF0">
    <property type="entry name" value="F420-DEPENDENT NADP REDUCTASE"/>
    <property type="match status" value="1"/>
</dbReference>
<dbReference type="InterPro" id="IPR036291">
    <property type="entry name" value="NAD(P)-bd_dom_sf"/>
</dbReference>
<dbReference type="GO" id="GO:0050661">
    <property type="term" value="F:NADP binding"/>
    <property type="evidence" value="ECO:0007669"/>
    <property type="project" value="InterPro"/>
</dbReference>
<dbReference type="PATRIC" id="fig|167964.4.peg.1183"/>
<dbReference type="AlphaFoldDB" id="A0A124FN24"/>
<dbReference type="GO" id="GO:0052851">
    <property type="term" value="F:ferric-chelate reductase (NADPH) activity"/>
    <property type="evidence" value="ECO:0007669"/>
    <property type="project" value="TreeGrafter"/>
</dbReference>
<proteinExistence type="predicted"/>
<protein>
    <submittedName>
        <fullName evidence="3">F420-dependent NADPH reductase</fullName>
    </submittedName>
</protein>
<comment type="caution">
    <text evidence="3">The sequence shown here is derived from an EMBL/GenBank/DDBJ whole genome shotgun (WGS) entry which is preliminary data.</text>
</comment>
<dbReference type="Gene3D" id="3.40.50.720">
    <property type="entry name" value="NAD(P)-binding Rossmann-like Domain"/>
    <property type="match status" value="1"/>
</dbReference>
<dbReference type="GO" id="GO:0005886">
    <property type="term" value="C:plasma membrane"/>
    <property type="evidence" value="ECO:0007669"/>
    <property type="project" value="TreeGrafter"/>
</dbReference>
<organism evidence="3 4">
    <name type="scientific">Anaerolinea thermophila</name>
    <dbReference type="NCBI Taxonomy" id="167964"/>
    <lineage>
        <taxon>Bacteria</taxon>
        <taxon>Bacillati</taxon>
        <taxon>Chloroflexota</taxon>
        <taxon>Anaerolineae</taxon>
        <taxon>Anaerolineales</taxon>
        <taxon>Anaerolineaceae</taxon>
        <taxon>Anaerolinea</taxon>
    </lineage>
</organism>
<evidence type="ECO:0000313" key="4">
    <source>
        <dbReference type="Proteomes" id="UP000064249"/>
    </source>
</evidence>
<dbReference type="InterPro" id="IPR010185">
    <property type="entry name" value="NpdG"/>
</dbReference>
<dbReference type="Pfam" id="PF03807">
    <property type="entry name" value="F420_oxidored"/>
    <property type="match status" value="1"/>
</dbReference>